<feature type="transmembrane region" description="Helical" evidence="1">
    <location>
        <begin position="31"/>
        <end position="51"/>
    </location>
</feature>
<dbReference type="Proteomes" id="UP000181897">
    <property type="component" value="Chromosome"/>
</dbReference>
<reference evidence="2 3" key="1">
    <citation type="submission" date="2016-11" db="EMBL/GenBank/DDBJ databases">
        <title>Complete genome sequence of Sulfitobacter sp. AM1-D1, a toxic bacteria associated with marine dinoflagellate Alexandrium minutum in East China Sea.</title>
        <authorList>
            <person name="Yang Q."/>
            <person name="Zhang X."/>
            <person name="Tian X."/>
        </authorList>
    </citation>
    <scope>NUCLEOTIDE SEQUENCE [LARGE SCALE GENOMIC DNA]</scope>
    <source>
        <strain evidence="2 3">AM1-D1</strain>
    </source>
</reference>
<dbReference type="RefSeq" id="WP_071971716.1">
    <property type="nucleotide sequence ID" value="NZ_CP018076.1"/>
</dbReference>
<keyword evidence="1" id="KW-1133">Transmembrane helix</keyword>
<keyword evidence="1" id="KW-0472">Membrane</keyword>
<accession>A0A1J0WGE4</accession>
<gene>
    <name evidence="2" type="ORF">BOO69_08125</name>
</gene>
<keyword evidence="3" id="KW-1185">Reference proteome</keyword>
<dbReference type="EMBL" id="CP018076">
    <property type="protein sequence ID" value="APE43385.1"/>
    <property type="molecule type" value="Genomic_DNA"/>
</dbReference>
<dbReference type="STRING" id="1917485.BOO69_08125"/>
<name>A0A1J0WGE4_9RHOB</name>
<dbReference type="AlphaFoldDB" id="A0A1J0WGE4"/>
<organism evidence="2 3">
    <name type="scientific">Sulfitobacter alexandrii</name>
    <dbReference type="NCBI Taxonomy" id="1917485"/>
    <lineage>
        <taxon>Bacteria</taxon>
        <taxon>Pseudomonadati</taxon>
        <taxon>Pseudomonadota</taxon>
        <taxon>Alphaproteobacteria</taxon>
        <taxon>Rhodobacterales</taxon>
        <taxon>Roseobacteraceae</taxon>
        <taxon>Sulfitobacter</taxon>
    </lineage>
</organism>
<dbReference type="OrthoDB" id="7771437at2"/>
<dbReference type="KEGG" id="suam:BOO69_08125"/>
<evidence type="ECO:0000313" key="3">
    <source>
        <dbReference type="Proteomes" id="UP000181897"/>
    </source>
</evidence>
<feature type="transmembrane region" description="Helical" evidence="1">
    <location>
        <begin position="71"/>
        <end position="94"/>
    </location>
</feature>
<sequence length="163" mass="17347">MAATSDIVATYRRPGQVVRRLLGQGAREDRALIYLMVGCLLVFVAQTPRLARQAHVTDEDLGMLMGGTLMAWLFVAPLILYAVAGLSGLLGRALGQGPGGFGARIALFWALLASTPVMLLWGLTAGFVGAGLELNIVGILWLGVFAWFWGAGYRAAVQVERGS</sequence>
<protein>
    <submittedName>
        <fullName evidence="2">YIP1 family protein</fullName>
    </submittedName>
</protein>
<keyword evidence="1" id="KW-0812">Transmembrane</keyword>
<feature type="transmembrane region" description="Helical" evidence="1">
    <location>
        <begin position="136"/>
        <end position="157"/>
    </location>
</feature>
<evidence type="ECO:0000256" key="1">
    <source>
        <dbReference type="SAM" id="Phobius"/>
    </source>
</evidence>
<proteinExistence type="predicted"/>
<feature type="transmembrane region" description="Helical" evidence="1">
    <location>
        <begin position="106"/>
        <end position="130"/>
    </location>
</feature>
<evidence type="ECO:0000313" key="2">
    <source>
        <dbReference type="EMBL" id="APE43385.1"/>
    </source>
</evidence>